<evidence type="ECO:0000256" key="4">
    <source>
        <dbReference type="ARBA" id="ARBA00022825"/>
    </source>
</evidence>
<dbReference type="PROSITE" id="PS51892">
    <property type="entry name" value="SUBTILASE"/>
    <property type="match status" value="1"/>
</dbReference>
<name>A0A9X4YCJ5_9GAMM</name>
<evidence type="ECO:0000256" key="1">
    <source>
        <dbReference type="ARBA" id="ARBA00011073"/>
    </source>
</evidence>
<protein>
    <submittedName>
        <fullName evidence="9">S8 family serine peptidase</fullName>
    </submittedName>
</protein>
<keyword evidence="2 5" id="KW-0645">Protease</keyword>
<dbReference type="InterPro" id="IPR015500">
    <property type="entry name" value="Peptidase_S8_subtilisin-rel"/>
</dbReference>
<dbReference type="AlphaFoldDB" id="A0A9X4YCJ5"/>
<sequence length="819" mass="85926">MSGASTLLLAACGGDGGGANGPGVIRGTIEIASGTRTDADTALDLTVQGLDSSRDVPLNGVQNSGSPYPGNVTVGGYVSSGAGSYGNGFSYPADDTDQLRLSLVNGQRVTVNIFPAPYNPSGATLAPPSTQLRLEPVAGGVDSESADNQETTKSVQAQQGGEHDLILTASGGGPARYVVRVTSLSQGETLGVAGSDILPGEAIVTMEPGSGSGQMRTQAGTAVASAGQQRALGGGQHHVRMPREREALMPADATRSETVVRTLEWIRELEETPGVASATPNHRVKALSPTTQTGYPKQRWHYDLINLDKNAWDRRDGSGVRAAVLDTGVSRRDEDWHPELAPNINCAQQGCYDAVDDDYRPLDESDSDHGTHVTGTLGADASGTNGKVTGVAHAVDLVPVRVLGSDEGSVADVIEGIRWVLNEGGQPRADLINLSLGSQTNNPSLADAIADAEDAGVIVVGASGNAGDDRPFFPASYPTVLAVGSVDCTGERSEFSNFGVWLDLVAPGGGVTNGCGGDGKGAVFSTVPGGVGYLQGTSMAAPHVSGVMAMLRQGDDELSPAVARALVREGQITKATGTDAFDIETGSGVIDASAAASSDWSGYAALEPQREAFQFDDDNTEAELRLREIGNTGVAFSKPDVASTENWLSVVRLGERRFRVELNTDNMNTGTLYRDTLEVTYSANGEDRAFSLPVTATLESGEENRNAGAHFVQLIPVDDSNDRVEVVQKLVEANEGRYQFEFNTSDIEPGRYHLIAGTDMDNDGAFCGPGEACAEYLSEGRLREVEVTRTMNLSVTLETAFTRPVDTQADPGYRRINNQ</sequence>
<comment type="caution">
    <text evidence="9">The sequence shown here is derived from an EMBL/GenBank/DDBJ whole genome shotgun (WGS) entry which is preliminary data.</text>
</comment>
<dbReference type="InterPro" id="IPR022398">
    <property type="entry name" value="Peptidase_S8_His-AS"/>
</dbReference>
<evidence type="ECO:0000259" key="8">
    <source>
        <dbReference type="Pfam" id="PF00082"/>
    </source>
</evidence>
<dbReference type="Gene3D" id="3.40.50.200">
    <property type="entry name" value="Peptidase S8/S53 domain"/>
    <property type="match status" value="1"/>
</dbReference>
<evidence type="ECO:0000313" key="9">
    <source>
        <dbReference type="EMBL" id="MYL25415.1"/>
    </source>
</evidence>
<feature type="compositionally biased region" description="Polar residues" evidence="7">
    <location>
        <begin position="146"/>
        <end position="159"/>
    </location>
</feature>
<dbReference type="GO" id="GO:0004252">
    <property type="term" value="F:serine-type endopeptidase activity"/>
    <property type="evidence" value="ECO:0007669"/>
    <property type="project" value="UniProtKB-UniRule"/>
</dbReference>
<dbReference type="InterPro" id="IPR036852">
    <property type="entry name" value="Peptidase_S8/S53_dom_sf"/>
</dbReference>
<feature type="region of interest" description="Disordered" evidence="7">
    <location>
        <begin position="139"/>
        <end position="159"/>
    </location>
</feature>
<organism evidence="9 10">
    <name type="scientific">Vreelandella halophila</name>
    <dbReference type="NCBI Taxonomy" id="86177"/>
    <lineage>
        <taxon>Bacteria</taxon>
        <taxon>Pseudomonadati</taxon>
        <taxon>Pseudomonadota</taxon>
        <taxon>Gammaproteobacteria</taxon>
        <taxon>Oceanospirillales</taxon>
        <taxon>Halomonadaceae</taxon>
        <taxon>Vreelandella</taxon>
    </lineage>
</organism>
<dbReference type="GO" id="GO:0006508">
    <property type="term" value="P:proteolysis"/>
    <property type="evidence" value="ECO:0007669"/>
    <property type="project" value="UniProtKB-KW"/>
</dbReference>
<evidence type="ECO:0000256" key="7">
    <source>
        <dbReference type="SAM" id="MobiDB-lite"/>
    </source>
</evidence>
<gene>
    <name evidence="9" type="ORF">GLW01_01255</name>
</gene>
<keyword evidence="10" id="KW-1185">Reference proteome</keyword>
<keyword evidence="4 5" id="KW-0720">Serine protease</keyword>
<feature type="active site" description="Charge relay system" evidence="5">
    <location>
        <position position="538"/>
    </location>
</feature>
<comment type="similarity">
    <text evidence="1 5 6">Belongs to the peptidase S8 family.</text>
</comment>
<dbReference type="RefSeq" id="WP_160897869.1">
    <property type="nucleotide sequence ID" value="NZ_WMEX01000001.1"/>
</dbReference>
<dbReference type="PROSITE" id="PS00138">
    <property type="entry name" value="SUBTILASE_SER"/>
    <property type="match status" value="1"/>
</dbReference>
<dbReference type="Proteomes" id="UP000460751">
    <property type="component" value="Unassembled WGS sequence"/>
</dbReference>
<dbReference type="InterPro" id="IPR023827">
    <property type="entry name" value="Peptidase_S8_Asp-AS"/>
</dbReference>
<accession>A0A9X4YCJ5</accession>
<dbReference type="PROSITE" id="PS00137">
    <property type="entry name" value="SUBTILASE_HIS"/>
    <property type="match status" value="1"/>
</dbReference>
<evidence type="ECO:0000256" key="5">
    <source>
        <dbReference type="PROSITE-ProRule" id="PRU01240"/>
    </source>
</evidence>
<proteinExistence type="inferred from homology"/>
<feature type="domain" description="Peptidase S8/S53" evidence="8">
    <location>
        <begin position="317"/>
        <end position="569"/>
    </location>
</feature>
<reference evidence="9 10" key="1">
    <citation type="submission" date="2019-11" db="EMBL/GenBank/DDBJ databases">
        <title>Genome sequences of 17 halophilic strains isolated from different environments.</title>
        <authorList>
            <person name="Furrow R.E."/>
        </authorList>
    </citation>
    <scope>NUCLEOTIDE SEQUENCE [LARGE SCALE GENOMIC DNA]</scope>
    <source>
        <strain evidence="9 10">22507_15_FS</strain>
    </source>
</reference>
<dbReference type="PRINTS" id="PR00723">
    <property type="entry name" value="SUBTILISIN"/>
</dbReference>
<dbReference type="OrthoDB" id="9790784at2"/>
<dbReference type="SUPFAM" id="SSF52743">
    <property type="entry name" value="Subtilisin-like"/>
    <property type="match status" value="1"/>
</dbReference>
<evidence type="ECO:0000256" key="3">
    <source>
        <dbReference type="ARBA" id="ARBA00022801"/>
    </source>
</evidence>
<feature type="active site" description="Charge relay system" evidence="5">
    <location>
        <position position="326"/>
    </location>
</feature>
<dbReference type="PROSITE" id="PS00136">
    <property type="entry name" value="SUBTILASE_ASP"/>
    <property type="match status" value="1"/>
</dbReference>
<evidence type="ECO:0000313" key="10">
    <source>
        <dbReference type="Proteomes" id="UP000460751"/>
    </source>
</evidence>
<dbReference type="Pfam" id="PF00082">
    <property type="entry name" value="Peptidase_S8"/>
    <property type="match status" value="1"/>
</dbReference>
<dbReference type="InterPro" id="IPR050131">
    <property type="entry name" value="Peptidase_S8_subtilisin-like"/>
</dbReference>
<dbReference type="PANTHER" id="PTHR43806:SF11">
    <property type="entry name" value="CEREVISIN-RELATED"/>
    <property type="match status" value="1"/>
</dbReference>
<dbReference type="PANTHER" id="PTHR43806">
    <property type="entry name" value="PEPTIDASE S8"/>
    <property type="match status" value="1"/>
</dbReference>
<evidence type="ECO:0000256" key="2">
    <source>
        <dbReference type="ARBA" id="ARBA00022670"/>
    </source>
</evidence>
<keyword evidence="3 5" id="KW-0378">Hydrolase</keyword>
<dbReference type="InterPro" id="IPR023828">
    <property type="entry name" value="Peptidase_S8_Ser-AS"/>
</dbReference>
<dbReference type="EMBL" id="WMEX01000001">
    <property type="protein sequence ID" value="MYL25415.1"/>
    <property type="molecule type" value="Genomic_DNA"/>
</dbReference>
<dbReference type="InterPro" id="IPR000209">
    <property type="entry name" value="Peptidase_S8/S53_dom"/>
</dbReference>
<feature type="active site" description="Charge relay system" evidence="5">
    <location>
        <position position="369"/>
    </location>
</feature>
<evidence type="ECO:0000256" key="6">
    <source>
        <dbReference type="RuleBase" id="RU003355"/>
    </source>
</evidence>